<reference evidence="2" key="1">
    <citation type="journal article" date="2020" name="New Phytol.">
        <title>Comparative genomics reveals dynamic genome evolution in host specialist ectomycorrhizal fungi.</title>
        <authorList>
            <person name="Lofgren L.A."/>
            <person name="Nguyen N.H."/>
            <person name="Vilgalys R."/>
            <person name="Ruytinx J."/>
            <person name="Liao H.L."/>
            <person name="Branco S."/>
            <person name="Kuo A."/>
            <person name="LaButti K."/>
            <person name="Lipzen A."/>
            <person name="Andreopoulos W."/>
            <person name="Pangilinan J."/>
            <person name="Riley R."/>
            <person name="Hundley H."/>
            <person name="Na H."/>
            <person name="Barry K."/>
            <person name="Grigoriev I.V."/>
            <person name="Stajich J.E."/>
            <person name="Kennedy P.G."/>
        </authorList>
    </citation>
    <scope>NUCLEOTIDE SEQUENCE</scope>
    <source>
        <strain evidence="2">S12</strain>
    </source>
</reference>
<dbReference type="GeneID" id="64601103"/>
<dbReference type="RefSeq" id="XP_041155795.1">
    <property type="nucleotide sequence ID" value="XM_041307339.1"/>
</dbReference>
<sequence>MPSQHESDLALALADKSLRDSLSRITHWAADGREVMDQAHEIARQLSQALQQHGRTCSVISLFLLSAAAEIRATMNQGLVPQWDRVCHNDYRMESHPFFPKTAGYQHTAAAPVPAPAPAHAPAHVPNPAPDLEPAVAPAPAPEPAPTRLSVPPIASLPRIGHSQQPVVPSTITDKGKRSDRGARRIREDSPDVKSGRKKQKVLKHLSKAIISDTEDEDRRPTGTIIVKRAKVAESSGVVPVKSQGTTKHVKQPAAEPKIGRAQQKGKGKEKAVDIAGPIRGRRPLRANDEEEYTPPCDRCIGESCLVVVGRKGQAIKSCAKCHFMKVRCERPMSVDTRGPATMRAPKSHPRPKAAPASKSKAQSRTTRATLRARPPTPMVESEDSVEDPEVSVASHDDADMDLVTDAEQHTDIPTEMSAEAADQIMVDQPGAIASADDFPHDHWLENTDDLPVPHVPPTRVADAVSLPSAPPAPTILERVLALTAQVNAMQTADDNALARVNVMEHDFDARISSMRAELSAVQLDVGTTVTLVNGLVGLVEKLRQERVLANPSFPPPMVSHGNDSTATAFGMRYLNGVFGPSIAPILLSVGVGQTSASRSFGCPDMQGSTSISGNLSSASAHAGPSSAPAPGGSHFPSAAHSPP</sequence>
<dbReference type="EMBL" id="JABBWE010000067">
    <property type="protein sequence ID" value="KAG1788597.1"/>
    <property type="molecule type" value="Genomic_DNA"/>
</dbReference>
<accession>A0A9P7DDN6</accession>
<feature type="region of interest" description="Disordered" evidence="1">
    <location>
        <begin position="112"/>
        <end position="201"/>
    </location>
</feature>
<feature type="region of interest" description="Disordered" evidence="1">
    <location>
        <begin position="602"/>
        <end position="644"/>
    </location>
</feature>
<evidence type="ECO:0000313" key="2">
    <source>
        <dbReference type="EMBL" id="KAG1788597.1"/>
    </source>
</evidence>
<evidence type="ECO:0000256" key="1">
    <source>
        <dbReference type="SAM" id="MobiDB-lite"/>
    </source>
</evidence>
<feature type="compositionally biased region" description="Polar residues" evidence="1">
    <location>
        <begin position="607"/>
        <end position="616"/>
    </location>
</feature>
<feature type="compositionally biased region" description="Low complexity" evidence="1">
    <location>
        <begin position="617"/>
        <end position="644"/>
    </location>
</feature>
<feature type="compositionally biased region" description="Polar residues" evidence="1">
    <location>
        <begin position="162"/>
        <end position="173"/>
    </location>
</feature>
<protein>
    <submittedName>
        <fullName evidence="2">Uncharacterized protein</fullName>
    </submittedName>
</protein>
<evidence type="ECO:0000313" key="3">
    <source>
        <dbReference type="Proteomes" id="UP000719766"/>
    </source>
</evidence>
<name>A0A9P7DDN6_9AGAM</name>
<proteinExistence type="predicted"/>
<comment type="caution">
    <text evidence="2">The sequence shown here is derived from an EMBL/GenBank/DDBJ whole genome shotgun (WGS) entry which is preliminary data.</text>
</comment>
<feature type="region of interest" description="Disordered" evidence="1">
    <location>
        <begin position="238"/>
        <end position="272"/>
    </location>
</feature>
<feature type="compositionally biased region" description="Low complexity" evidence="1">
    <location>
        <begin position="354"/>
        <end position="374"/>
    </location>
</feature>
<feature type="region of interest" description="Disordered" evidence="1">
    <location>
        <begin position="335"/>
        <end position="389"/>
    </location>
</feature>
<dbReference type="Proteomes" id="UP000719766">
    <property type="component" value="Unassembled WGS sequence"/>
</dbReference>
<dbReference type="OrthoDB" id="2688767at2759"/>
<feature type="compositionally biased region" description="Pro residues" evidence="1">
    <location>
        <begin position="113"/>
        <end position="145"/>
    </location>
</feature>
<feature type="compositionally biased region" description="Basic and acidic residues" evidence="1">
    <location>
        <begin position="174"/>
        <end position="195"/>
    </location>
</feature>
<dbReference type="AlphaFoldDB" id="A0A9P7DDN6"/>
<organism evidence="2 3">
    <name type="scientific">Suillus plorans</name>
    <dbReference type="NCBI Taxonomy" id="116603"/>
    <lineage>
        <taxon>Eukaryota</taxon>
        <taxon>Fungi</taxon>
        <taxon>Dikarya</taxon>
        <taxon>Basidiomycota</taxon>
        <taxon>Agaricomycotina</taxon>
        <taxon>Agaricomycetes</taxon>
        <taxon>Agaricomycetidae</taxon>
        <taxon>Boletales</taxon>
        <taxon>Suillineae</taxon>
        <taxon>Suillaceae</taxon>
        <taxon>Suillus</taxon>
    </lineage>
</organism>
<gene>
    <name evidence="2" type="ORF">HD556DRAFT_1447806</name>
</gene>
<keyword evidence="3" id="KW-1185">Reference proteome</keyword>